<dbReference type="KEGG" id="tpal:117651089"/>
<evidence type="ECO:0000256" key="1">
    <source>
        <dbReference type="SAM" id="MobiDB-lite"/>
    </source>
</evidence>
<dbReference type="PANTHER" id="PTHR11012">
    <property type="entry name" value="PROTEIN KINASE-LIKE DOMAIN-CONTAINING"/>
    <property type="match status" value="1"/>
</dbReference>
<dbReference type="Proteomes" id="UP000515158">
    <property type="component" value="Unplaced"/>
</dbReference>
<dbReference type="Gene3D" id="3.90.1200.10">
    <property type="match status" value="1"/>
</dbReference>
<dbReference type="FunCoup" id="A0A6P9A1J0">
    <property type="interactions" value="11"/>
</dbReference>
<dbReference type="OrthoDB" id="191037at2759"/>
<proteinExistence type="predicted"/>
<evidence type="ECO:0000313" key="3">
    <source>
        <dbReference type="Proteomes" id="UP000515158"/>
    </source>
</evidence>
<dbReference type="Pfam" id="PF02958">
    <property type="entry name" value="EcKL"/>
    <property type="match status" value="1"/>
</dbReference>
<evidence type="ECO:0000259" key="2">
    <source>
        <dbReference type="SMART" id="SM00587"/>
    </source>
</evidence>
<dbReference type="InterPro" id="IPR011009">
    <property type="entry name" value="Kinase-like_dom_sf"/>
</dbReference>
<dbReference type="SMART" id="SM00587">
    <property type="entry name" value="CHK"/>
    <property type="match status" value="1"/>
</dbReference>
<reference evidence="4" key="1">
    <citation type="submission" date="2025-08" db="UniProtKB">
        <authorList>
            <consortium name="RefSeq"/>
        </authorList>
    </citation>
    <scope>IDENTIFICATION</scope>
    <source>
        <tissue evidence="4">Total insect</tissue>
    </source>
</reference>
<feature type="domain" description="CHK kinase-like" evidence="2">
    <location>
        <begin position="135"/>
        <end position="329"/>
    </location>
</feature>
<evidence type="ECO:0000313" key="4">
    <source>
        <dbReference type="RefSeq" id="XP_034250726.1"/>
    </source>
</evidence>
<dbReference type="InterPro" id="IPR004119">
    <property type="entry name" value="EcKL"/>
</dbReference>
<feature type="region of interest" description="Disordered" evidence="1">
    <location>
        <begin position="375"/>
        <end position="395"/>
    </location>
</feature>
<protein>
    <submittedName>
        <fullName evidence="4">Uncharacterized protein LOC117651089</fullName>
    </submittedName>
</protein>
<sequence>MTETALPVPHMQALLEDIAKRKGFRKPRYAVSAGSQAGDNYLGVLYRVVVTEDGEDEPGLRLIFKAMPPSATRRKQMRLPVCFDREIFMYREVLPAFARFLADKGVDDVHEPGLFPNTARFHEASASGEDGQDTLVLEDMRPLGFTMHDRRVGLDEHHVRPVFKALAFLHATSMAMEAQRPQEFAKLRDQFTENLLTPQHPAMAHLGKILSPTYEFIKDKHPAGSEVHAKVKAFIDSSLSTMEHLVSKTAKGSAISHGDSWTNNILFKYKKPGVVEDVCLLDFQVARYAPPVLDLVYLIYSCTEREWRQQHLQAVLKEYHDKLSDTLRRLGSDPEELYSWETFQGQLKERGKFGMGMALMTVPVFLAEKDEIPDLDQPMESSTSSSRGSSSKSAAERNRRICDVIEDMVKLGWL</sequence>
<keyword evidence="3" id="KW-1185">Reference proteome</keyword>
<dbReference type="InterPro" id="IPR015897">
    <property type="entry name" value="CHK_kinase-like"/>
</dbReference>
<dbReference type="PANTHER" id="PTHR11012:SF30">
    <property type="entry name" value="PROTEIN KINASE-LIKE DOMAIN-CONTAINING"/>
    <property type="match status" value="1"/>
</dbReference>
<gene>
    <name evidence="4" type="primary">LOC117651089</name>
</gene>
<dbReference type="InParanoid" id="A0A6P9A1J0"/>
<dbReference type="SUPFAM" id="SSF56112">
    <property type="entry name" value="Protein kinase-like (PK-like)"/>
    <property type="match status" value="1"/>
</dbReference>
<dbReference type="RefSeq" id="XP_034250726.1">
    <property type="nucleotide sequence ID" value="XM_034394835.1"/>
</dbReference>
<feature type="compositionally biased region" description="Low complexity" evidence="1">
    <location>
        <begin position="381"/>
        <end position="393"/>
    </location>
</feature>
<accession>A0A6P9A1J0</accession>
<name>A0A6P9A1J0_THRPL</name>
<organism evidence="4">
    <name type="scientific">Thrips palmi</name>
    <name type="common">Melon thrips</name>
    <dbReference type="NCBI Taxonomy" id="161013"/>
    <lineage>
        <taxon>Eukaryota</taxon>
        <taxon>Metazoa</taxon>
        <taxon>Ecdysozoa</taxon>
        <taxon>Arthropoda</taxon>
        <taxon>Hexapoda</taxon>
        <taxon>Insecta</taxon>
        <taxon>Pterygota</taxon>
        <taxon>Neoptera</taxon>
        <taxon>Paraneoptera</taxon>
        <taxon>Thysanoptera</taxon>
        <taxon>Terebrantia</taxon>
        <taxon>Thripoidea</taxon>
        <taxon>Thripidae</taxon>
        <taxon>Thrips</taxon>
    </lineage>
</organism>
<dbReference type="GeneID" id="117651089"/>
<dbReference type="AlphaFoldDB" id="A0A6P9A1J0"/>